<keyword evidence="1" id="KW-0472">Membrane</keyword>
<evidence type="ECO:0000256" key="1">
    <source>
        <dbReference type="SAM" id="Phobius"/>
    </source>
</evidence>
<feature type="chain" id="PRO_5003260905" description="Nicastrin" evidence="2">
    <location>
        <begin position="17"/>
        <end position="977"/>
    </location>
</feature>
<evidence type="ECO:0000313" key="4">
    <source>
        <dbReference type="Proteomes" id="UP000002729"/>
    </source>
</evidence>
<dbReference type="KEGG" id="aaf:AURANDRAFT_64665"/>
<protein>
    <recommendedName>
        <fullName evidence="5">Nicastrin</fullName>
    </recommendedName>
</protein>
<accession>F0YB58</accession>
<dbReference type="InterPro" id="IPR023389">
    <property type="entry name" value="DOPA-like_sf"/>
</dbReference>
<dbReference type="Gene3D" id="3.30.70.1240">
    <property type="entry name" value="DOPA-like domains"/>
    <property type="match status" value="1"/>
</dbReference>
<dbReference type="Proteomes" id="UP000002729">
    <property type="component" value="Unassembled WGS sequence"/>
</dbReference>
<sequence>MAALLLLGLLAAPALALRGAESPWAWNIAVIYKRNNPFSVAAKDAVKANLCARFAISPCEVTPNGKPGDIYLAADLDVHVPHKYFSDVIVWLQLQRSKTVNGGGYDLDVLAAPDLGEGDWPAGKAPSELAVYAGFPTSKNTNRFPAAGVAAARAAPAVAAPETHNTTCGNACDAADSGCAHTCDYLVHTMNLSCAENYAPGQKYEGWCDETCGYGGCEDDAWATSCSYDATCYAPYVNNTGCTGDAQVASMHFHFYYVPNANASLDKVNAFTDAATTELELDALTCPDNNGHEEPHNITCWLVGPGESGPMPAPPQWTPAWTQDHGTSSFDFSTFSLFVVREDLADVLQYVLSNKPADVDFLVHPNTGCSYADHVDWGLHATNGATKYTVANRFGTADEGGWEDETTAPPNDGDSAGWAAANIPEPEECSAVPSANGTAGYAGFEIHFVYDPTPGTPGRSLAADMVETLKETFAAEVASGAVLVASPQLDAYADPTSPFLAAHTNVKLVGGPATLGAVLPWVLGVRASHADFAAHVDVVVAPRGPSSGRDPACGPGDYVGRSLYAGRRWQFNEAMNGAAEAVDAAPAVRAVERPEAPATNAALYLLSAPNNAYQRAALANASAALEALFALESCGVDAPYLEPAGLENRLCALGSNDAPYHDEAEAFLVAYAAYHVPAGRLAEVLSAAMALKAAAGNGIYNVDLLLAPLTGDAKADYGAAALKGGSDWRMNAAALSAPTRQETPTPTQTYLPTRPARPLVITVRSSLIFASLDAAAFNADAAAAAEFARLVARASRDVDARDVSDVRATAWTSDRRRLDRRRLAAAAKVAYAAEVSTFAFGTNAGPEAETAAVLADFEADLAAAVSGGWAALVENVTGDANASAWLAIDAAASLDAVAASYSNFTSPSPSDDDGGAPWDVFYGVTAAVGVVAVAASVATTAWLRRGCAARLKPARRVQPIIPEAKLEGYKPPAWAFD</sequence>
<name>F0YB58_AURAN</name>
<dbReference type="InParanoid" id="F0YB58"/>
<gene>
    <name evidence="3" type="ORF">AURANDRAFT_64665</name>
</gene>
<keyword evidence="4" id="KW-1185">Reference proteome</keyword>
<dbReference type="RefSeq" id="XP_009037748.1">
    <property type="nucleotide sequence ID" value="XM_009039500.1"/>
</dbReference>
<evidence type="ECO:0008006" key="5">
    <source>
        <dbReference type="Google" id="ProtNLM"/>
    </source>
</evidence>
<keyword evidence="1" id="KW-1133">Transmembrane helix</keyword>
<dbReference type="AlphaFoldDB" id="F0YB58"/>
<feature type="signal peptide" evidence="2">
    <location>
        <begin position="1"/>
        <end position="16"/>
    </location>
</feature>
<keyword evidence="1" id="KW-0812">Transmembrane</keyword>
<reference evidence="3 4" key="1">
    <citation type="journal article" date="2011" name="Proc. Natl. Acad. Sci. U.S.A.">
        <title>Niche of harmful alga Aureococcus anophagefferens revealed through ecogenomics.</title>
        <authorList>
            <person name="Gobler C.J."/>
            <person name="Berry D.L."/>
            <person name="Dyhrman S.T."/>
            <person name="Wilhelm S.W."/>
            <person name="Salamov A."/>
            <person name="Lobanov A.V."/>
            <person name="Zhang Y."/>
            <person name="Collier J.L."/>
            <person name="Wurch L.L."/>
            <person name="Kustka A.B."/>
            <person name="Dill B.D."/>
            <person name="Shah M."/>
            <person name="VerBerkmoes N.C."/>
            <person name="Kuo A."/>
            <person name="Terry A."/>
            <person name="Pangilinan J."/>
            <person name="Lindquist E.A."/>
            <person name="Lucas S."/>
            <person name="Paulsen I.T."/>
            <person name="Hattenrath-Lehmann T.K."/>
            <person name="Talmage S.C."/>
            <person name="Walker E.A."/>
            <person name="Koch F."/>
            <person name="Burson A.M."/>
            <person name="Marcoval M.A."/>
            <person name="Tang Y.Z."/>
            <person name="Lecleir G.R."/>
            <person name="Coyne K.J."/>
            <person name="Berg G.M."/>
            <person name="Bertrand E.M."/>
            <person name="Saito M.A."/>
            <person name="Gladyshev V.N."/>
            <person name="Grigoriev I.V."/>
        </authorList>
    </citation>
    <scope>NUCLEOTIDE SEQUENCE [LARGE SCALE GENOMIC DNA]</scope>
    <source>
        <strain evidence="4">CCMP 1984</strain>
    </source>
</reference>
<evidence type="ECO:0000313" key="3">
    <source>
        <dbReference type="EMBL" id="EGB07766.1"/>
    </source>
</evidence>
<proteinExistence type="predicted"/>
<feature type="transmembrane region" description="Helical" evidence="1">
    <location>
        <begin position="920"/>
        <end position="943"/>
    </location>
</feature>
<dbReference type="GeneID" id="20224943"/>
<dbReference type="EMBL" id="GL833130">
    <property type="protein sequence ID" value="EGB07766.1"/>
    <property type="molecule type" value="Genomic_DNA"/>
</dbReference>
<keyword evidence="2" id="KW-0732">Signal</keyword>
<organism evidence="4">
    <name type="scientific">Aureococcus anophagefferens</name>
    <name type="common">Harmful bloom alga</name>
    <dbReference type="NCBI Taxonomy" id="44056"/>
    <lineage>
        <taxon>Eukaryota</taxon>
        <taxon>Sar</taxon>
        <taxon>Stramenopiles</taxon>
        <taxon>Ochrophyta</taxon>
        <taxon>Pelagophyceae</taxon>
        <taxon>Pelagomonadales</taxon>
        <taxon>Pelagomonadaceae</taxon>
        <taxon>Aureococcus</taxon>
    </lineage>
</organism>
<evidence type="ECO:0000256" key="2">
    <source>
        <dbReference type="SAM" id="SignalP"/>
    </source>
</evidence>